<keyword evidence="13" id="KW-1185">Reference proteome</keyword>
<evidence type="ECO:0000256" key="8">
    <source>
        <dbReference type="ARBA" id="ARBA00022989"/>
    </source>
</evidence>
<sequence length="311" mass="36292">MNRKYLLVFLFLFPNFFFSQSSNDKMVYLDSLWKETSREKHKYFRIVRDYYLDKDEYRFEDYYSAGKIQMEGNSGTKDNLLRRGDFIYYYENGNKKSTCSYEKGRLIGSKTEWYEDGNKKLEGENVPIDGYLTDFKVNQYWNSKNIQTVIDGNGDYEETDEKLTGSGKVKNGLKDGVWKGKDGRFKYTYTELYENGKLTKGTSIDSLSKEHTYTQAFVMAKPKKGLEHFYKFIGDKFRIPKSAQGISGKIYLEFIIKQDGSIEKIRVLKSAGYGLDEEAIRLIREYPDWGSGEIRGIKIKVLYAIPITIKT</sequence>
<evidence type="ECO:0000313" key="13">
    <source>
        <dbReference type="Proteomes" id="UP000028715"/>
    </source>
</evidence>
<dbReference type="GO" id="GO:0098797">
    <property type="term" value="C:plasma membrane protein complex"/>
    <property type="evidence" value="ECO:0007669"/>
    <property type="project" value="TreeGrafter"/>
</dbReference>
<keyword evidence="6" id="KW-0812">Transmembrane</keyword>
<dbReference type="Gene3D" id="2.20.110.10">
    <property type="entry name" value="Histone H3 K4-specific methyltransferase SET7/9 N-terminal domain"/>
    <property type="match status" value="1"/>
</dbReference>
<feature type="domain" description="TonB C-terminal" evidence="11">
    <location>
        <begin position="243"/>
        <end position="307"/>
    </location>
</feature>
<evidence type="ECO:0000256" key="2">
    <source>
        <dbReference type="ARBA" id="ARBA00006555"/>
    </source>
</evidence>
<dbReference type="RefSeq" id="WP_035687438.1">
    <property type="nucleotide sequence ID" value="NZ_JPRL01000001.1"/>
</dbReference>
<dbReference type="eggNOG" id="COG2849">
    <property type="taxonomic scope" value="Bacteria"/>
</dbReference>
<keyword evidence="4" id="KW-1003">Cell membrane</keyword>
<comment type="subcellular location">
    <subcellularLocation>
        <location evidence="1">Cell inner membrane</location>
        <topology evidence="1">Single-pass membrane protein</topology>
        <orientation evidence="1">Periplasmic side</orientation>
    </subcellularLocation>
</comment>
<dbReference type="SUPFAM" id="SSF82185">
    <property type="entry name" value="Histone H3 K4-specific methyltransferase SET7/9 N-terminal domain"/>
    <property type="match status" value="1"/>
</dbReference>
<organism evidence="12 13">
    <name type="scientific">Flavobacterium reichenbachii</name>
    <dbReference type="NCBI Taxonomy" id="362418"/>
    <lineage>
        <taxon>Bacteria</taxon>
        <taxon>Pseudomonadati</taxon>
        <taxon>Bacteroidota</taxon>
        <taxon>Flavobacteriia</taxon>
        <taxon>Flavobacteriales</taxon>
        <taxon>Flavobacteriaceae</taxon>
        <taxon>Flavobacterium</taxon>
    </lineage>
</organism>
<evidence type="ECO:0000256" key="7">
    <source>
        <dbReference type="ARBA" id="ARBA00022927"/>
    </source>
</evidence>
<evidence type="ECO:0000259" key="11">
    <source>
        <dbReference type="Pfam" id="PF03544"/>
    </source>
</evidence>
<proteinExistence type="inferred from homology"/>
<keyword evidence="7" id="KW-0653">Protein transport</keyword>
<dbReference type="PANTHER" id="PTHR33446">
    <property type="entry name" value="PROTEIN TONB-RELATED"/>
    <property type="match status" value="1"/>
</dbReference>
<dbReference type="SUPFAM" id="SSF74653">
    <property type="entry name" value="TolA/TonB C-terminal domain"/>
    <property type="match status" value="1"/>
</dbReference>
<evidence type="ECO:0000256" key="4">
    <source>
        <dbReference type="ARBA" id="ARBA00022475"/>
    </source>
</evidence>
<feature type="chain" id="PRO_5001801772" evidence="10">
    <location>
        <begin position="22"/>
        <end position="311"/>
    </location>
</feature>
<dbReference type="EMBL" id="JPRL01000001">
    <property type="protein sequence ID" value="KFF07558.1"/>
    <property type="molecule type" value="Genomic_DNA"/>
</dbReference>
<dbReference type="GO" id="GO:0015031">
    <property type="term" value="P:protein transport"/>
    <property type="evidence" value="ECO:0007669"/>
    <property type="project" value="UniProtKB-KW"/>
</dbReference>
<evidence type="ECO:0000256" key="10">
    <source>
        <dbReference type="SAM" id="SignalP"/>
    </source>
</evidence>
<dbReference type="InterPro" id="IPR006260">
    <property type="entry name" value="TonB/TolA_C"/>
</dbReference>
<dbReference type="GO" id="GO:0055085">
    <property type="term" value="P:transmembrane transport"/>
    <property type="evidence" value="ECO:0007669"/>
    <property type="project" value="InterPro"/>
</dbReference>
<dbReference type="InterPro" id="IPR037682">
    <property type="entry name" value="TonB_C"/>
</dbReference>
<keyword evidence="3" id="KW-0813">Transport</keyword>
<dbReference type="STRING" id="362418.IW19_19525"/>
<reference evidence="12 13" key="1">
    <citation type="submission" date="2014-07" db="EMBL/GenBank/DDBJ databases">
        <title>Genome of Flavobacterium reichenbachii LMG 25512.</title>
        <authorList>
            <person name="Stropko S.J."/>
            <person name="Pipes S.E."/>
            <person name="Newman J.D."/>
        </authorList>
    </citation>
    <scope>NUCLEOTIDE SEQUENCE [LARGE SCALE GENOMIC DNA]</scope>
    <source>
        <strain evidence="12 13">LMG 25512</strain>
    </source>
</reference>
<evidence type="ECO:0000256" key="5">
    <source>
        <dbReference type="ARBA" id="ARBA00022519"/>
    </source>
</evidence>
<comment type="caution">
    <text evidence="12">The sequence shown here is derived from an EMBL/GenBank/DDBJ whole genome shotgun (WGS) entry which is preliminary data.</text>
</comment>
<dbReference type="eggNOG" id="COG0810">
    <property type="taxonomic scope" value="Bacteria"/>
</dbReference>
<dbReference type="Gene3D" id="3.30.1150.10">
    <property type="match status" value="1"/>
</dbReference>
<dbReference type="PANTHER" id="PTHR33446:SF2">
    <property type="entry name" value="PROTEIN TONB"/>
    <property type="match status" value="1"/>
</dbReference>
<gene>
    <name evidence="12" type="ORF">IW19_19525</name>
</gene>
<dbReference type="AlphaFoldDB" id="A0A085ZSZ4"/>
<name>A0A085ZSZ4_9FLAO</name>
<evidence type="ECO:0000313" key="12">
    <source>
        <dbReference type="EMBL" id="KFF07558.1"/>
    </source>
</evidence>
<protein>
    <submittedName>
        <fullName evidence="12">Energy transducer TonB</fullName>
    </submittedName>
</protein>
<dbReference type="GO" id="GO:0031992">
    <property type="term" value="F:energy transducer activity"/>
    <property type="evidence" value="ECO:0007669"/>
    <property type="project" value="TreeGrafter"/>
</dbReference>
<evidence type="ECO:0000256" key="6">
    <source>
        <dbReference type="ARBA" id="ARBA00022692"/>
    </source>
</evidence>
<dbReference type="OrthoDB" id="649093at2"/>
<feature type="signal peptide" evidence="10">
    <location>
        <begin position="1"/>
        <end position="21"/>
    </location>
</feature>
<accession>A0A085ZSZ4</accession>
<evidence type="ECO:0000256" key="3">
    <source>
        <dbReference type="ARBA" id="ARBA00022448"/>
    </source>
</evidence>
<comment type="similarity">
    <text evidence="2">Belongs to the TonB family.</text>
</comment>
<evidence type="ECO:0000256" key="9">
    <source>
        <dbReference type="ARBA" id="ARBA00023136"/>
    </source>
</evidence>
<keyword evidence="10" id="KW-0732">Signal</keyword>
<keyword evidence="5" id="KW-0997">Cell inner membrane</keyword>
<dbReference type="NCBIfam" id="TIGR01352">
    <property type="entry name" value="tonB_Cterm"/>
    <property type="match status" value="1"/>
</dbReference>
<dbReference type="Proteomes" id="UP000028715">
    <property type="component" value="Unassembled WGS sequence"/>
</dbReference>
<keyword evidence="9" id="KW-0472">Membrane</keyword>
<keyword evidence="8" id="KW-1133">Transmembrane helix</keyword>
<evidence type="ECO:0000256" key="1">
    <source>
        <dbReference type="ARBA" id="ARBA00004383"/>
    </source>
</evidence>
<dbReference type="Pfam" id="PF03544">
    <property type="entry name" value="TonB_C"/>
    <property type="match status" value="1"/>
</dbReference>
<dbReference type="InterPro" id="IPR051045">
    <property type="entry name" value="TonB-dependent_transducer"/>
</dbReference>